<accession>A0A1Z3CIG7</accession>
<evidence type="ECO:0000256" key="1">
    <source>
        <dbReference type="SAM" id="Coils"/>
    </source>
</evidence>
<dbReference type="EMBL" id="CP021934">
    <property type="protein sequence ID" value="ASC03381.1"/>
    <property type="molecule type" value="Genomic_DNA"/>
</dbReference>
<organism evidence="2 3">
    <name type="scientific">Fusobacterium nucleatum subsp. polymorphum</name>
    <name type="common">Fusobacterium polymorphum</name>
    <dbReference type="NCBI Taxonomy" id="76857"/>
    <lineage>
        <taxon>Bacteria</taxon>
        <taxon>Fusobacteriati</taxon>
        <taxon>Fusobacteriota</taxon>
        <taxon>Fusobacteriia</taxon>
        <taxon>Fusobacteriales</taxon>
        <taxon>Fusobacteriaceae</taxon>
        <taxon>Fusobacterium</taxon>
    </lineage>
</organism>
<evidence type="ECO:0000313" key="2">
    <source>
        <dbReference type="EMBL" id="ASC03381.1"/>
    </source>
</evidence>
<keyword evidence="3" id="KW-1185">Reference proteome</keyword>
<sequence length="388" mass="43601">MAHALLGPSSAARWIACPPSVKLCEQFEDVESEYAKEGSLAHEIAELKVRKLIDPGLTSRKFTAAMKKLKEKELYQEEMQGYTDEYVEFIQEQMYSYSTSPHIAVEQKVDFSEYVPDGFGTADCILISNDTLHIIDFKYGKGVPVSVENNKQLLLYALGAYLAYEMIFPIAHIKMSIVQPRLANIDTWECSLDYLLEFAKIAQEKATMALKGEGDFNCGEHCKFCKAKAICKERANVNLELAKYEFKAADQLTLEEIGEILEKAKDLAKWAEDLKEYALSESLKGNEVPGWKAVNGRGSRSFKNTDEAIKVLVDNGIAEELLYERKYLTLAQIEKVIGKKDFNNLVGDLIVMNVGKPTLVEASDKREAITNKIKAEDEFSVVDDINSL</sequence>
<name>A0A1Z3CIG7_FUSNP</name>
<dbReference type="Proteomes" id="UP000196759">
    <property type="component" value="Chromosome"/>
</dbReference>
<protein>
    <recommendedName>
        <fullName evidence="4">DUF2800 domain-containing protein</fullName>
    </recommendedName>
</protein>
<gene>
    <name evidence="2" type="ORF">CBG50_08835</name>
</gene>
<evidence type="ECO:0008006" key="4">
    <source>
        <dbReference type="Google" id="ProtNLM"/>
    </source>
</evidence>
<keyword evidence="1" id="KW-0175">Coiled coil</keyword>
<dbReference type="Pfam" id="PF10926">
    <property type="entry name" value="DUF2800"/>
    <property type="match status" value="1"/>
</dbReference>
<dbReference type="Gene3D" id="3.90.320.10">
    <property type="match status" value="1"/>
</dbReference>
<dbReference type="InterPro" id="IPR011604">
    <property type="entry name" value="PDDEXK-like_dom_sf"/>
</dbReference>
<reference evidence="2 3" key="1">
    <citation type="submission" date="2017-06" db="EMBL/GenBank/DDBJ databases">
        <title>Draft genome sequence of Fusobacterium nucleatum subsp. polymorphum KCOM 1260 (=ChDC F218).</title>
        <authorList>
            <person name="Kook J.-K."/>
            <person name="Park S.-N."/>
            <person name="Lim Y.K."/>
            <person name="Roh H."/>
        </authorList>
    </citation>
    <scope>NUCLEOTIDE SEQUENCE [LARGE SCALE GENOMIC DNA]</scope>
    <source>
        <strain evidence="3">KCOM 1260 (ChDC F218)</strain>
    </source>
</reference>
<evidence type="ECO:0000313" key="3">
    <source>
        <dbReference type="Proteomes" id="UP000196759"/>
    </source>
</evidence>
<dbReference type="RefSeq" id="WP_088337535.1">
    <property type="nucleotide sequence ID" value="NZ_CP021934.1"/>
</dbReference>
<dbReference type="InterPro" id="IPR021229">
    <property type="entry name" value="DUF2800"/>
</dbReference>
<proteinExistence type="predicted"/>
<feature type="coiled-coil region" evidence="1">
    <location>
        <begin position="65"/>
        <end position="92"/>
    </location>
</feature>
<dbReference type="AlphaFoldDB" id="A0A1Z3CIG7"/>